<comment type="caution">
    <text evidence="4">The sequence shown here is derived from an EMBL/GenBank/DDBJ whole genome shotgun (WGS) entry which is preliminary data.</text>
</comment>
<keyword evidence="2" id="KW-0472">Membrane</keyword>
<feature type="compositionally biased region" description="Basic and acidic residues" evidence="1">
    <location>
        <begin position="1491"/>
        <end position="1512"/>
    </location>
</feature>
<gene>
    <name evidence="4" type="ORF">IAB14_01435</name>
</gene>
<evidence type="ECO:0000313" key="5">
    <source>
        <dbReference type="Proteomes" id="UP000886891"/>
    </source>
</evidence>
<accession>A0A9D1NB49</accession>
<feature type="region of interest" description="Disordered" evidence="1">
    <location>
        <begin position="1556"/>
        <end position="1589"/>
    </location>
</feature>
<keyword evidence="2" id="KW-0812">Transmembrane</keyword>
<proteinExistence type="predicted"/>
<feature type="compositionally biased region" description="Basic and acidic residues" evidence="1">
    <location>
        <begin position="1566"/>
        <end position="1582"/>
    </location>
</feature>
<sequence>MKQSFKHLTIFLVLILVFALCMLAACQPPKDPDPDEDENQEEVVDNALITNGSFATASNSTGSSYLKDVVKGWSKTSAATTYSNAQMGVVDLTADKFNAGKSVISESLKNPGVAPNTPKDENGNFKDSNAMIIALPSNKGSVFYKSSSSISIKQDTYYKISVDVATQLFDKENDLQGAWLYVTNGVYAEFTSINTEGDWKTYDIYIEGNNYENRSVYIELWIGHGPKYLGSSIEENINPRLTKGAVFFDNVVMTEIEKSAYEAKVDALGENVTNGQVATASARFEDPNFRYESQYTFTSTYNSTTTINYYTAKSGSTAKYTQMIGTEDLEDRSEFPSYSSASSTAGIFDMSKFWTKDKDGKWIDTFHDKNNGDFNAPPREDFFDDEGNFLLTGARASDNSIDLESEALLIYHPDFVASGVGYKSRNTLLIEKDKYYKISVWAYVWVPEFALEEPEKPTEERPAAKPDPEDDNYDELLKIWEKWEEYDEELADYEALKEDYERRASNVFAHAKLTGVSVEEDSLVQKTDAIGAWQQLTFYIKGNELSDRQVYLEFWYGEGAWESEYLMVGGAMFDNVSIEVSDAALEGVEYDTLSALVDGDIERFGLMQSMAEDYVSLEGDDTWQFKFEDERTDPAAATVGIVNGTKTGADSPVFAAGGALAGLTPSDTLRVMYNDAKTPFNVVALYNKEYTATSLSYVIPEDAAPEDKLTVRANGFYRFSFWLRTEGLTADNGVTISLLSGDTTLTSLSKLNVENEWQEVVFYIKGSPDEAKDLSFKLTMGSGDVFTPASHLKGVAYLTAITFKEIKYTEFNAAKTGTYTASHSIASNVSTSNTVTNGYFANLDSSNFSDDTEELFDANGNLIGVAVPASWTVTSPVNNLATPKNLKIADGKLTWSKVDHATKYYVFIDEIEVSDPEDPDKTVKKENVLLAVIEGDGETAPATEWPITVSYRGKFTVRAFGIVDGLEVISSASSSVTNNYDPETPDNTIDESLVNPFEYDFGIVNYKNYDGIADKDNFYALPAGVTDDFYYKSTTSDNLLMVSSPNFYTRGGYTMSSSKSLSSNSYYMLSVWVKTEGDAKASITISNTSNVFARKTYDGEDYAVDGEYIGYVNQSTGGDWKQYRFYIKTNVSSASFKLELFLGNKYAVDEDIKYTEGEDGYDEDNPDKVKETIKKGLSKGTVYFDDIRFVTLTDEAEFNRLAYGAEDAEDFDLTLENKWAALNTIKNADGKQTEFFSNQYIYKVLDYTTDSFDIYTASDTYGEQGNAAKDYTHGIVTDGVDYDEDAEEGPAMLYGIYNVDKLEDYLALLKDNSSFLSDLGDDVDATALQNFLGGNWAFGQNVLMMTNVEANGQSYTMSSGFSLAAGSYYKVTFYARAFLPSGKTAEFRFIHGDDSSKWETIEIADSRNANGMVEYTFYLYNEQESSISSNKIAFYLGTYENDEKDFFRGIVAIDNVSVVKLPDKTEYEAKVAEYNAMTDEQKAASTMKTYQFEKKESTDGEGDGDKDKDDGKGGGMNTQLWLLIASIVIGAILIAVIVVLTYRKVKKKLDKYAKKPKVESNVPADLKAKVDKQKQNKKKDNPVDDDSEL</sequence>
<organism evidence="4 5">
    <name type="scientific">Candidatus Stercoripulliclostridium merdipullorum</name>
    <dbReference type="NCBI Taxonomy" id="2840952"/>
    <lineage>
        <taxon>Bacteria</taxon>
        <taxon>Bacillati</taxon>
        <taxon>Bacillota</taxon>
        <taxon>Clostridia</taxon>
        <taxon>Eubacteriales</taxon>
        <taxon>Candidatus Stercoripulliclostridium</taxon>
    </lineage>
</organism>
<name>A0A9D1NB49_9FIRM</name>
<dbReference type="Proteomes" id="UP000886891">
    <property type="component" value="Unassembled WGS sequence"/>
</dbReference>
<keyword evidence="2" id="KW-1133">Transmembrane helix</keyword>
<feature type="signal peptide" evidence="3">
    <location>
        <begin position="1"/>
        <end position="24"/>
    </location>
</feature>
<dbReference type="Gene3D" id="2.60.120.260">
    <property type="entry name" value="Galactose-binding domain-like"/>
    <property type="match status" value="4"/>
</dbReference>
<feature type="region of interest" description="Disordered" evidence="1">
    <location>
        <begin position="1490"/>
        <end position="1512"/>
    </location>
</feature>
<evidence type="ECO:0000256" key="1">
    <source>
        <dbReference type="SAM" id="MobiDB-lite"/>
    </source>
</evidence>
<reference evidence="4" key="1">
    <citation type="submission" date="2020-10" db="EMBL/GenBank/DDBJ databases">
        <authorList>
            <person name="Gilroy R."/>
        </authorList>
    </citation>
    <scope>NUCLEOTIDE SEQUENCE</scope>
    <source>
        <strain evidence="4">23406</strain>
    </source>
</reference>
<dbReference type="PROSITE" id="PS51257">
    <property type="entry name" value="PROKAR_LIPOPROTEIN"/>
    <property type="match status" value="1"/>
</dbReference>
<evidence type="ECO:0000256" key="2">
    <source>
        <dbReference type="SAM" id="Phobius"/>
    </source>
</evidence>
<reference evidence="4" key="2">
    <citation type="journal article" date="2021" name="PeerJ">
        <title>Extensive microbial diversity within the chicken gut microbiome revealed by metagenomics and culture.</title>
        <authorList>
            <person name="Gilroy R."/>
            <person name="Ravi A."/>
            <person name="Getino M."/>
            <person name="Pursley I."/>
            <person name="Horton D.L."/>
            <person name="Alikhan N.F."/>
            <person name="Baker D."/>
            <person name="Gharbi K."/>
            <person name="Hall N."/>
            <person name="Watson M."/>
            <person name="Adriaenssens E.M."/>
            <person name="Foster-Nyarko E."/>
            <person name="Jarju S."/>
            <person name="Secka A."/>
            <person name="Antonio M."/>
            <person name="Oren A."/>
            <person name="Chaudhuri R.R."/>
            <person name="La Ragione R."/>
            <person name="Hildebrand F."/>
            <person name="Pallen M.J."/>
        </authorList>
    </citation>
    <scope>NUCLEOTIDE SEQUENCE</scope>
    <source>
        <strain evidence="4">23406</strain>
    </source>
</reference>
<protein>
    <submittedName>
        <fullName evidence="4">Uncharacterized protein</fullName>
    </submittedName>
</protein>
<feature type="chain" id="PRO_5039369513" evidence="3">
    <location>
        <begin position="25"/>
        <end position="1589"/>
    </location>
</feature>
<dbReference type="EMBL" id="DVOH01000013">
    <property type="protein sequence ID" value="HIU99759.1"/>
    <property type="molecule type" value="Genomic_DNA"/>
</dbReference>
<feature type="transmembrane region" description="Helical" evidence="2">
    <location>
        <begin position="1520"/>
        <end position="1542"/>
    </location>
</feature>
<evidence type="ECO:0000256" key="3">
    <source>
        <dbReference type="SAM" id="SignalP"/>
    </source>
</evidence>
<keyword evidence="3" id="KW-0732">Signal</keyword>
<evidence type="ECO:0000313" key="4">
    <source>
        <dbReference type="EMBL" id="HIU99759.1"/>
    </source>
</evidence>